<evidence type="ECO:0000256" key="2">
    <source>
        <dbReference type="ARBA" id="ARBA00023015"/>
    </source>
</evidence>
<keyword evidence="2" id="KW-0805">Transcription regulation</keyword>
<keyword evidence="3" id="KW-0731">Sigma factor</keyword>
<feature type="domain" description="RNA polymerase sigma-70 region 2" evidence="7">
    <location>
        <begin position="3"/>
        <end position="68"/>
    </location>
</feature>
<feature type="region of interest" description="Disordered" evidence="6">
    <location>
        <begin position="65"/>
        <end position="93"/>
    </location>
</feature>
<gene>
    <name evidence="8" type="ORF">Poly59_06310</name>
</gene>
<dbReference type="PANTHER" id="PTHR43133:SF8">
    <property type="entry name" value="RNA POLYMERASE SIGMA FACTOR HI_1459-RELATED"/>
    <property type="match status" value="1"/>
</dbReference>
<dbReference type="InterPro" id="IPR013325">
    <property type="entry name" value="RNA_pol_sigma_r2"/>
</dbReference>
<dbReference type="InterPro" id="IPR053721">
    <property type="entry name" value="Fimbrial_Adhesin_Reg"/>
</dbReference>
<dbReference type="NCBIfam" id="TIGR02937">
    <property type="entry name" value="sigma70-ECF"/>
    <property type="match status" value="1"/>
</dbReference>
<evidence type="ECO:0000256" key="4">
    <source>
        <dbReference type="ARBA" id="ARBA00023125"/>
    </source>
</evidence>
<dbReference type="InterPro" id="IPR013324">
    <property type="entry name" value="RNA_pol_sigma_r3/r4-like"/>
</dbReference>
<evidence type="ECO:0000256" key="3">
    <source>
        <dbReference type="ARBA" id="ARBA00023082"/>
    </source>
</evidence>
<comment type="caution">
    <text evidence="8">The sequence shown here is derived from an EMBL/GenBank/DDBJ whole genome shotgun (WGS) entry which is preliminary data.</text>
</comment>
<evidence type="ECO:0000313" key="9">
    <source>
        <dbReference type="Proteomes" id="UP000317977"/>
    </source>
</evidence>
<evidence type="ECO:0000259" key="7">
    <source>
        <dbReference type="Pfam" id="PF04542"/>
    </source>
</evidence>
<evidence type="ECO:0000313" key="8">
    <source>
        <dbReference type="EMBL" id="TWU57723.1"/>
    </source>
</evidence>
<dbReference type="AlphaFoldDB" id="A0A5C6F7M2"/>
<dbReference type="Pfam" id="PF04542">
    <property type="entry name" value="Sigma70_r2"/>
    <property type="match status" value="1"/>
</dbReference>
<dbReference type="EMBL" id="SJPX01000001">
    <property type="protein sequence ID" value="TWU57723.1"/>
    <property type="molecule type" value="Genomic_DNA"/>
</dbReference>
<dbReference type="PANTHER" id="PTHR43133">
    <property type="entry name" value="RNA POLYMERASE ECF-TYPE SIGMA FACTO"/>
    <property type="match status" value="1"/>
</dbReference>
<keyword evidence="4" id="KW-0238">DNA-binding</keyword>
<accession>A0A5C6F7M2</accession>
<evidence type="ECO:0000256" key="1">
    <source>
        <dbReference type="ARBA" id="ARBA00010641"/>
    </source>
</evidence>
<evidence type="ECO:0000256" key="5">
    <source>
        <dbReference type="ARBA" id="ARBA00023163"/>
    </source>
</evidence>
<keyword evidence="5" id="KW-0804">Transcription</keyword>
<dbReference type="Gene3D" id="1.10.1740.10">
    <property type="match status" value="1"/>
</dbReference>
<dbReference type="GO" id="GO:0006352">
    <property type="term" value="P:DNA-templated transcription initiation"/>
    <property type="evidence" value="ECO:0007669"/>
    <property type="project" value="InterPro"/>
</dbReference>
<dbReference type="InterPro" id="IPR014284">
    <property type="entry name" value="RNA_pol_sigma-70_dom"/>
</dbReference>
<organism evidence="8 9">
    <name type="scientific">Rubripirellula reticaptiva</name>
    <dbReference type="NCBI Taxonomy" id="2528013"/>
    <lineage>
        <taxon>Bacteria</taxon>
        <taxon>Pseudomonadati</taxon>
        <taxon>Planctomycetota</taxon>
        <taxon>Planctomycetia</taxon>
        <taxon>Pirellulales</taxon>
        <taxon>Pirellulaceae</taxon>
        <taxon>Rubripirellula</taxon>
    </lineage>
</organism>
<name>A0A5C6F7M2_9BACT</name>
<keyword evidence="9" id="KW-1185">Reference proteome</keyword>
<sequence length="167" mass="19255">MHLYGPLVYRWIRRSGLQSSDAADVTQDVLMSVSKDLANFDPSRADAKFRGWLWTITRRRIADSRRNRPQEHELGSAAEQLALPEQLDEPPTDANLDRHTLLTQAVAIYRDRFDHKTWQAFWATVVDGRNPDEVAESLGVTRWTVYKARARILQRLRTELAGLIDEV</sequence>
<comment type="similarity">
    <text evidence="1">Belongs to the sigma-70 factor family. ECF subfamily.</text>
</comment>
<feature type="compositionally biased region" description="Basic and acidic residues" evidence="6">
    <location>
        <begin position="65"/>
        <end position="74"/>
    </location>
</feature>
<evidence type="ECO:0000256" key="6">
    <source>
        <dbReference type="SAM" id="MobiDB-lite"/>
    </source>
</evidence>
<dbReference type="InterPro" id="IPR007627">
    <property type="entry name" value="RNA_pol_sigma70_r2"/>
</dbReference>
<proteinExistence type="inferred from homology"/>
<dbReference type="SUPFAM" id="SSF88659">
    <property type="entry name" value="Sigma3 and sigma4 domains of RNA polymerase sigma factors"/>
    <property type="match status" value="1"/>
</dbReference>
<dbReference type="GO" id="GO:0016987">
    <property type="term" value="F:sigma factor activity"/>
    <property type="evidence" value="ECO:0007669"/>
    <property type="project" value="UniProtKB-KW"/>
</dbReference>
<dbReference type="GO" id="GO:0003677">
    <property type="term" value="F:DNA binding"/>
    <property type="evidence" value="ECO:0007669"/>
    <property type="project" value="UniProtKB-KW"/>
</dbReference>
<protein>
    <submittedName>
        <fullName evidence="8">RNA polymerase sigma factor</fullName>
    </submittedName>
</protein>
<dbReference type="Gene3D" id="1.10.10.2690">
    <property type="match status" value="1"/>
</dbReference>
<dbReference type="InterPro" id="IPR039425">
    <property type="entry name" value="RNA_pol_sigma-70-like"/>
</dbReference>
<dbReference type="Proteomes" id="UP000317977">
    <property type="component" value="Unassembled WGS sequence"/>
</dbReference>
<reference evidence="8 9" key="1">
    <citation type="submission" date="2019-02" db="EMBL/GenBank/DDBJ databases">
        <title>Deep-cultivation of Planctomycetes and their phenomic and genomic characterization uncovers novel biology.</title>
        <authorList>
            <person name="Wiegand S."/>
            <person name="Jogler M."/>
            <person name="Boedeker C."/>
            <person name="Pinto D."/>
            <person name="Vollmers J."/>
            <person name="Rivas-Marin E."/>
            <person name="Kohn T."/>
            <person name="Peeters S.H."/>
            <person name="Heuer A."/>
            <person name="Rast P."/>
            <person name="Oberbeckmann S."/>
            <person name="Bunk B."/>
            <person name="Jeske O."/>
            <person name="Meyerdierks A."/>
            <person name="Storesund J.E."/>
            <person name="Kallscheuer N."/>
            <person name="Luecker S."/>
            <person name="Lage O.M."/>
            <person name="Pohl T."/>
            <person name="Merkel B.J."/>
            <person name="Hornburger P."/>
            <person name="Mueller R.-W."/>
            <person name="Bruemmer F."/>
            <person name="Labrenz M."/>
            <person name="Spormann A.M."/>
            <person name="Op Den Camp H."/>
            <person name="Overmann J."/>
            <person name="Amann R."/>
            <person name="Jetten M.S.M."/>
            <person name="Mascher T."/>
            <person name="Medema M.H."/>
            <person name="Devos D.P."/>
            <person name="Kaster A.-K."/>
            <person name="Ovreas L."/>
            <person name="Rohde M."/>
            <person name="Galperin M.Y."/>
            <person name="Jogler C."/>
        </authorList>
    </citation>
    <scope>NUCLEOTIDE SEQUENCE [LARGE SCALE GENOMIC DNA]</scope>
    <source>
        <strain evidence="8 9">Poly59</strain>
    </source>
</reference>
<dbReference type="SUPFAM" id="SSF88946">
    <property type="entry name" value="Sigma2 domain of RNA polymerase sigma factors"/>
    <property type="match status" value="1"/>
</dbReference>